<keyword evidence="2" id="KW-1185">Reference proteome</keyword>
<dbReference type="AlphaFoldDB" id="A0A4Y2WDF2"/>
<accession>A0A4Y2WDF2</accession>
<dbReference type="Proteomes" id="UP000499080">
    <property type="component" value="Unassembled WGS sequence"/>
</dbReference>
<protein>
    <submittedName>
        <fullName evidence="1">Uncharacterized protein</fullName>
    </submittedName>
</protein>
<dbReference type="EMBL" id="BGPR01058526">
    <property type="protein sequence ID" value="GBO34684.1"/>
    <property type="molecule type" value="Genomic_DNA"/>
</dbReference>
<evidence type="ECO:0000313" key="2">
    <source>
        <dbReference type="Proteomes" id="UP000499080"/>
    </source>
</evidence>
<sequence length="142" mass="16357">MRWSRSSGISMFRMRWVTRKSTFQNTLECSSVSTFRIRIRSGHSSDLTFQNTLVPHQNSYISESDHVWINPSGSISHFRSHVGSSRGLTFQNALSHSHQVSISDAVESHRDSPFQKRLGSLIQSLYWNFVHQLLKCVESLLF</sequence>
<comment type="caution">
    <text evidence="1">The sequence shown here is derived from an EMBL/GenBank/DDBJ whole genome shotgun (WGS) entry which is preliminary data.</text>
</comment>
<organism evidence="1 2">
    <name type="scientific">Araneus ventricosus</name>
    <name type="common">Orbweaver spider</name>
    <name type="synonym">Epeira ventricosa</name>
    <dbReference type="NCBI Taxonomy" id="182803"/>
    <lineage>
        <taxon>Eukaryota</taxon>
        <taxon>Metazoa</taxon>
        <taxon>Ecdysozoa</taxon>
        <taxon>Arthropoda</taxon>
        <taxon>Chelicerata</taxon>
        <taxon>Arachnida</taxon>
        <taxon>Araneae</taxon>
        <taxon>Araneomorphae</taxon>
        <taxon>Entelegynae</taxon>
        <taxon>Araneoidea</taxon>
        <taxon>Araneidae</taxon>
        <taxon>Araneus</taxon>
    </lineage>
</organism>
<gene>
    <name evidence="1" type="ORF">AVEN_244316_1</name>
</gene>
<proteinExistence type="predicted"/>
<reference evidence="1 2" key="1">
    <citation type="journal article" date="2019" name="Sci. Rep.">
        <title>Orb-weaving spider Araneus ventricosus genome elucidates the spidroin gene catalogue.</title>
        <authorList>
            <person name="Kono N."/>
            <person name="Nakamura H."/>
            <person name="Ohtoshi R."/>
            <person name="Moran D.A.P."/>
            <person name="Shinohara A."/>
            <person name="Yoshida Y."/>
            <person name="Fujiwara M."/>
            <person name="Mori M."/>
            <person name="Tomita M."/>
            <person name="Arakawa K."/>
        </authorList>
    </citation>
    <scope>NUCLEOTIDE SEQUENCE [LARGE SCALE GENOMIC DNA]</scope>
</reference>
<evidence type="ECO:0000313" key="1">
    <source>
        <dbReference type="EMBL" id="GBO34684.1"/>
    </source>
</evidence>
<name>A0A4Y2WDF2_ARAVE</name>